<name>A0A2U1E237_9FIRM</name>
<dbReference type="Gene3D" id="3.30.590.10">
    <property type="entry name" value="Glutamine synthetase/guanido kinase, catalytic domain"/>
    <property type="match status" value="1"/>
</dbReference>
<evidence type="ECO:0000259" key="5">
    <source>
        <dbReference type="Pfam" id="PF00217"/>
    </source>
</evidence>
<evidence type="ECO:0000256" key="4">
    <source>
        <dbReference type="ARBA" id="ARBA00022840"/>
    </source>
</evidence>
<evidence type="ECO:0000256" key="1">
    <source>
        <dbReference type="ARBA" id="ARBA00022679"/>
    </source>
</evidence>
<keyword evidence="2" id="KW-0547">Nucleotide-binding</keyword>
<keyword evidence="7" id="KW-1185">Reference proteome</keyword>
<keyword evidence="3" id="KW-0418">Kinase</keyword>
<dbReference type="GO" id="GO:0016301">
    <property type="term" value="F:kinase activity"/>
    <property type="evidence" value="ECO:0007669"/>
    <property type="project" value="UniProtKB-KW"/>
</dbReference>
<evidence type="ECO:0000256" key="3">
    <source>
        <dbReference type="ARBA" id="ARBA00022777"/>
    </source>
</evidence>
<feature type="domain" description="Phosphagen kinase C-terminal" evidence="5">
    <location>
        <begin position="37"/>
        <end position="168"/>
    </location>
</feature>
<sequence>MVIQGYSFDFFRNLRGYKYPSELTLEEKNAVRNTFLSEISKLPIPLRYVPSYFAQKGEVDSFVEKNLLSMGVSNEDASILYDDKSKIIITINDTEHLSFSGYTLDNPVKKYDELNGYLRIMSEDLAFQKDRNFGYLSSQIPLCGNGFMIDSIVHIPALMNSNKVMYMVNKTMRRPGALLIPYSDKAAASAFFIVRCISKTEPYKDINFIENIVSELEVKERAEAYELGQNQNFMEFLADRVESARNSGRISTGDFLRTVDDIILFRKIMGDEVQGEKIRNVLIKTQGTNISNMNFKHNEIEEYFYSLLFEDKEGLNA</sequence>
<dbReference type="AlphaFoldDB" id="A0A2U1E237"/>
<dbReference type="GO" id="GO:0005524">
    <property type="term" value="F:ATP binding"/>
    <property type="evidence" value="ECO:0007669"/>
    <property type="project" value="UniProtKB-KW"/>
</dbReference>
<comment type="caution">
    <text evidence="6">The sequence shown here is derived from an EMBL/GenBank/DDBJ whole genome shotgun (WGS) entry which is preliminary data.</text>
</comment>
<evidence type="ECO:0000313" key="6">
    <source>
        <dbReference type="EMBL" id="PVY94017.1"/>
    </source>
</evidence>
<dbReference type="Pfam" id="PF00217">
    <property type="entry name" value="ATP-gua_Ptrans"/>
    <property type="match status" value="1"/>
</dbReference>
<dbReference type="SUPFAM" id="SSF55931">
    <property type="entry name" value="Glutamine synthetase/guanido kinase"/>
    <property type="match status" value="1"/>
</dbReference>
<reference evidence="6 7" key="1">
    <citation type="submission" date="2018-04" db="EMBL/GenBank/DDBJ databases">
        <title>Genomic Encyclopedia of Type Strains, Phase IV (KMG-IV): sequencing the most valuable type-strain genomes for metagenomic binning, comparative biology and taxonomic classification.</title>
        <authorList>
            <person name="Goeker M."/>
        </authorList>
    </citation>
    <scope>NUCLEOTIDE SEQUENCE [LARGE SCALE GENOMIC DNA]</scope>
    <source>
        <strain evidence="6 7">DSM 20705</strain>
    </source>
</reference>
<accession>A0A2U1E237</accession>
<dbReference type="InterPro" id="IPR014746">
    <property type="entry name" value="Gln_synth/guanido_kin_cat_dom"/>
</dbReference>
<keyword evidence="4" id="KW-0067">ATP-binding</keyword>
<organism evidence="6 7">
    <name type="scientific">Ezakiella coagulans</name>
    <dbReference type="NCBI Taxonomy" id="46507"/>
    <lineage>
        <taxon>Bacteria</taxon>
        <taxon>Bacillati</taxon>
        <taxon>Bacillota</taxon>
        <taxon>Tissierellia</taxon>
        <taxon>Ezakiella</taxon>
    </lineage>
</organism>
<protein>
    <submittedName>
        <fullName evidence="6">ATP:guanido phosphotransferase-like protein</fullName>
    </submittedName>
</protein>
<evidence type="ECO:0000313" key="7">
    <source>
        <dbReference type="Proteomes" id="UP000245793"/>
    </source>
</evidence>
<dbReference type="RefSeq" id="WP_165803618.1">
    <property type="nucleotide sequence ID" value="NZ_QEKV01000007.1"/>
</dbReference>
<dbReference type="InterPro" id="IPR022414">
    <property type="entry name" value="ATP-guanido_PTrfase_cat"/>
</dbReference>
<proteinExistence type="predicted"/>
<evidence type="ECO:0000256" key="2">
    <source>
        <dbReference type="ARBA" id="ARBA00022741"/>
    </source>
</evidence>
<dbReference type="EMBL" id="QEKV01000007">
    <property type="protein sequence ID" value="PVY94017.1"/>
    <property type="molecule type" value="Genomic_DNA"/>
</dbReference>
<dbReference type="Proteomes" id="UP000245793">
    <property type="component" value="Unassembled WGS sequence"/>
</dbReference>
<keyword evidence="1 6" id="KW-0808">Transferase</keyword>
<gene>
    <name evidence="6" type="ORF">C7381_10713</name>
</gene>